<proteinExistence type="predicted"/>
<organism evidence="1 2">
    <name type="scientific">Adhaeribacter swui</name>
    <dbReference type="NCBI Taxonomy" id="2086471"/>
    <lineage>
        <taxon>Bacteria</taxon>
        <taxon>Pseudomonadati</taxon>
        <taxon>Bacteroidota</taxon>
        <taxon>Cytophagia</taxon>
        <taxon>Cytophagales</taxon>
        <taxon>Hymenobacteraceae</taxon>
        <taxon>Adhaeribacter</taxon>
    </lineage>
</organism>
<gene>
    <name evidence="1" type="ORF">HUW51_12570</name>
</gene>
<evidence type="ECO:0000313" key="1">
    <source>
        <dbReference type="EMBL" id="QNF33513.1"/>
    </source>
</evidence>
<dbReference type="EMBL" id="CP055156">
    <property type="protein sequence ID" value="QNF33513.1"/>
    <property type="molecule type" value="Genomic_DNA"/>
</dbReference>
<keyword evidence="2" id="KW-1185">Reference proteome</keyword>
<dbReference type="Proteomes" id="UP000515237">
    <property type="component" value="Chromosome"/>
</dbReference>
<reference evidence="1 2" key="1">
    <citation type="journal article" date="2018" name="Int. J. Syst. Evol. Microbiol.">
        <title>Adhaeribacter swui sp. nov., isolated from wet mud.</title>
        <authorList>
            <person name="Kim D.U."/>
            <person name="Kim K.W."/>
            <person name="Kang M.S."/>
            <person name="Kim J.Y."/>
            <person name="Jang J.H."/>
            <person name="Kim M.K."/>
        </authorList>
    </citation>
    <scope>NUCLEOTIDE SEQUENCE [LARGE SCALE GENOMIC DNA]</scope>
    <source>
        <strain evidence="1 2">KCTC 52873</strain>
    </source>
</reference>
<name>A0A7G7G8M9_9BACT</name>
<dbReference type="RefSeq" id="WP_185274363.1">
    <property type="nucleotide sequence ID" value="NZ_CP055156.1"/>
</dbReference>
<evidence type="ECO:0000313" key="2">
    <source>
        <dbReference type="Proteomes" id="UP000515237"/>
    </source>
</evidence>
<protein>
    <recommendedName>
        <fullName evidence="3">ACT domain-containing protein</fullName>
    </recommendedName>
</protein>
<evidence type="ECO:0008006" key="3">
    <source>
        <dbReference type="Google" id="ProtNLM"/>
    </source>
</evidence>
<dbReference type="AlphaFoldDB" id="A0A7G7G8M9"/>
<dbReference type="KEGG" id="aswu:HUW51_12570"/>
<accession>A0A7G7G8M9</accession>
<sequence length="102" mass="11966">MSTESQKNDLLTIPDKNNQYIFVIESAYSLHISMRLYNIFSRRRIPVLDFQTSRLNGGERLRALIIIEETKENVLKLQSQLLRQVEVITVNLFEPVPERIGY</sequence>